<feature type="domain" description="Poly(A) RNA polymerase mitochondrial-like central palm" evidence="2">
    <location>
        <begin position="241"/>
        <end position="357"/>
    </location>
</feature>
<feature type="region of interest" description="Disordered" evidence="1">
    <location>
        <begin position="489"/>
        <end position="514"/>
    </location>
</feature>
<dbReference type="CDD" id="cd05402">
    <property type="entry name" value="NT_PAP_TUTase"/>
    <property type="match status" value="1"/>
</dbReference>
<dbReference type="Gene3D" id="1.10.1410.10">
    <property type="match status" value="1"/>
</dbReference>
<evidence type="ECO:0000259" key="2">
    <source>
        <dbReference type="Pfam" id="PF22600"/>
    </source>
</evidence>
<dbReference type="EMBL" id="JADAQX010000197">
    <property type="protein sequence ID" value="KAF8821300.1"/>
    <property type="molecule type" value="Genomic_DNA"/>
</dbReference>
<comment type="caution">
    <text evidence="3">The sequence shown here is derived from an EMBL/GenBank/DDBJ whole genome shotgun (WGS) entry which is preliminary data.</text>
</comment>
<feature type="region of interest" description="Disordered" evidence="1">
    <location>
        <begin position="1"/>
        <end position="56"/>
    </location>
</feature>
<proteinExistence type="predicted"/>
<gene>
    <name evidence="3" type="ORF">IE077_000311</name>
</gene>
<dbReference type="SUPFAM" id="SSF81631">
    <property type="entry name" value="PAP/OAS1 substrate-binding domain"/>
    <property type="match status" value="1"/>
</dbReference>
<evidence type="ECO:0000256" key="1">
    <source>
        <dbReference type="SAM" id="MobiDB-lite"/>
    </source>
</evidence>
<dbReference type="SUPFAM" id="SSF81301">
    <property type="entry name" value="Nucleotidyltransferase"/>
    <property type="match status" value="1"/>
</dbReference>
<feature type="compositionally biased region" description="Low complexity" evidence="1">
    <location>
        <begin position="494"/>
        <end position="514"/>
    </location>
</feature>
<evidence type="ECO:0000313" key="3">
    <source>
        <dbReference type="EMBL" id="KAF8821300.1"/>
    </source>
</evidence>
<organism evidence="3 4">
    <name type="scientific">Cardiosporidium cionae</name>
    <dbReference type="NCBI Taxonomy" id="476202"/>
    <lineage>
        <taxon>Eukaryota</taxon>
        <taxon>Sar</taxon>
        <taxon>Alveolata</taxon>
        <taxon>Apicomplexa</taxon>
        <taxon>Aconoidasida</taxon>
        <taxon>Nephromycida</taxon>
        <taxon>Cardiosporidium</taxon>
    </lineage>
</organism>
<keyword evidence="4" id="KW-1185">Reference proteome</keyword>
<accession>A0ABQ7JBB7</accession>
<evidence type="ECO:0000313" key="4">
    <source>
        <dbReference type="Proteomes" id="UP000823046"/>
    </source>
</evidence>
<name>A0ABQ7JBB7_9APIC</name>
<protein>
    <recommendedName>
        <fullName evidence="2">Poly(A) RNA polymerase mitochondrial-like central palm domain-containing protein</fullName>
    </recommendedName>
</protein>
<feature type="compositionally biased region" description="Polar residues" evidence="1">
    <location>
        <begin position="47"/>
        <end position="56"/>
    </location>
</feature>
<dbReference type="PANTHER" id="PTHR12271:SF40">
    <property type="entry name" value="POLY(A) RNA POLYMERASE GLD2"/>
    <property type="match status" value="1"/>
</dbReference>
<dbReference type="Pfam" id="PF22600">
    <property type="entry name" value="MTPAP-like_central"/>
    <property type="match status" value="1"/>
</dbReference>
<sequence length="826" mass="95333">METREEMAETNIKASHYCHEKNSFTSNAPSSSRKKDKMASENRDETISSQKRISGTNNTDFWTNKIKQLVSQPKALLPAPPKIEEFSISEAFSIFSNFDVAFSSPTSPVLWTASTESMVLTCLSCIMNKADNISPARSKRICSFLISKCVPTMENPVDALPILKPFVKYKWYIMEYQERITTLLFALSPSIKMELHKKLFTIKNEIPSSSTLLKEKYLQDSIEFNPFFQWLQMVLLNTFGCQGIIFGSLRNGLNLGNSDVDLVVLSPDAQANVLPMLNSEESRKIMQQEGRRLEDSLRRTRKPHHVFLHAYLARSKRAPPVVRGVFSSNEDNTTLYFDVSFNNLLGVINSNLIKAYTSLDPRVQPLICLVKKWASERKFNDASLGYWSSYSWVLAGEERAEKFVIIYFLQNMEEPLLPNLQMPPPFVLEAFNISSPPLELVHSINNIWYFDPISKHPIGQRFLEVPELTNFPKSKEYLSYHWESEAPSTRQEITKTSTSNYKSTSKASSSSSHSLIPIPSSFSHADIWINILYQRYKMAYERLDVRTYYSEKAEAFQGENLRNMEELSSETSSEEEEFSSESSYSSEEYMNMTNFPSGAVSSKEKKSTPLQEFAKEKAEDSVEFLFFKFMEFYTYRFNFSRHLIAIQSSPFLYSKQCFYSWFVGSNTHSTSTTPFWPYQHHLLNSIPPLYSLFFKRLLKDHSSTSYGSCGNSRRTDNIVPNSHPHHVDYVEKSFNKDLETVRKRQHGLNCDRLEILDPFEEFRILFVKTESQQEEILLEMKQAYKACQIRKSIQKDILPFTECLTQEKVPPSHLSHPRGGRRGKNR</sequence>
<reference evidence="3 4" key="1">
    <citation type="journal article" date="2020" name="bioRxiv">
        <title>Metabolic contributions of an alphaproteobacterial endosymbiont in the apicomplexan Cardiosporidium cionae.</title>
        <authorList>
            <person name="Hunter E.S."/>
            <person name="Paight C.J."/>
            <person name="Lane C.E."/>
        </authorList>
    </citation>
    <scope>NUCLEOTIDE SEQUENCE [LARGE SCALE GENOMIC DNA]</scope>
    <source>
        <strain evidence="3">ESH_2018</strain>
    </source>
</reference>
<feature type="compositionally biased region" description="Basic and acidic residues" evidence="1">
    <location>
        <begin position="37"/>
        <end position="46"/>
    </location>
</feature>
<dbReference type="InterPro" id="IPR054708">
    <property type="entry name" value="MTPAP-like_central"/>
</dbReference>
<dbReference type="InterPro" id="IPR043519">
    <property type="entry name" value="NT_sf"/>
</dbReference>
<dbReference type="Gene3D" id="3.30.460.10">
    <property type="entry name" value="Beta Polymerase, domain 2"/>
    <property type="match status" value="1"/>
</dbReference>
<feature type="region of interest" description="Disordered" evidence="1">
    <location>
        <begin position="562"/>
        <end position="587"/>
    </location>
</feature>
<dbReference type="PANTHER" id="PTHR12271">
    <property type="entry name" value="POLY A POLYMERASE CID PAP -RELATED"/>
    <property type="match status" value="1"/>
</dbReference>
<dbReference type="Proteomes" id="UP000823046">
    <property type="component" value="Unassembled WGS sequence"/>
</dbReference>